<evidence type="ECO:0000259" key="2">
    <source>
        <dbReference type="Pfam" id="PF00857"/>
    </source>
</evidence>
<dbReference type="InterPro" id="IPR036380">
    <property type="entry name" value="Isochorismatase-like_sf"/>
</dbReference>
<name>A0ABR7RNG6_9PROT</name>
<dbReference type="SUPFAM" id="SSF52499">
    <property type="entry name" value="Isochorismatase-like hydrolases"/>
    <property type="match status" value="1"/>
</dbReference>
<protein>
    <submittedName>
        <fullName evidence="3">Cysteine hydrolase</fullName>
    </submittedName>
</protein>
<reference evidence="3 4" key="1">
    <citation type="journal article" date="2013" name="Int. J. Syst. Evol. Microbiol.">
        <title>Roseomonas aerophila sp. nov., isolated from air.</title>
        <authorList>
            <person name="Kim S.J."/>
            <person name="Weon H.Y."/>
            <person name="Ahn J.H."/>
            <person name="Hong S.B."/>
            <person name="Seok S.J."/>
            <person name="Whang K.S."/>
            <person name="Kwon S.W."/>
        </authorList>
    </citation>
    <scope>NUCLEOTIDE SEQUENCE [LARGE SCALE GENOMIC DNA]</scope>
    <source>
        <strain evidence="3 4">NBRC 108923</strain>
    </source>
</reference>
<keyword evidence="4" id="KW-1185">Reference proteome</keyword>
<organism evidence="3 4">
    <name type="scientific">Teichococcus aerophilus</name>
    <dbReference type="NCBI Taxonomy" id="1224513"/>
    <lineage>
        <taxon>Bacteria</taxon>
        <taxon>Pseudomonadati</taxon>
        <taxon>Pseudomonadota</taxon>
        <taxon>Alphaproteobacteria</taxon>
        <taxon>Acetobacterales</taxon>
        <taxon>Roseomonadaceae</taxon>
        <taxon>Roseomonas</taxon>
    </lineage>
</organism>
<feature type="domain" description="Isochorismatase-like" evidence="2">
    <location>
        <begin position="2"/>
        <end position="166"/>
    </location>
</feature>
<dbReference type="CDD" id="cd00431">
    <property type="entry name" value="cysteine_hydrolases"/>
    <property type="match status" value="1"/>
</dbReference>
<dbReference type="EMBL" id="JACTVA010000024">
    <property type="protein sequence ID" value="MBC9207963.1"/>
    <property type="molecule type" value="Genomic_DNA"/>
</dbReference>
<sequence>MHLCVDMQNLFLPGSSWATPWMERVLPTVTRLAAARPDRTIFTRFIPAERPGQGRGRWKPYYERWADMTLEALPDHAIELVDPLRSFVPPAEVIDKWVYNPWSQPQLERILVARGVEDLIISGAETDVCVLAAVLGGVDRGYRVILAKDAVCSSTDATHDAVLSLFGRRYNQQVEVLCVEEILSRWMIDEPIG</sequence>
<accession>A0ABR7RNG6</accession>
<dbReference type="Proteomes" id="UP000626026">
    <property type="component" value="Unassembled WGS sequence"/>
</dbReference>
<dbReference type="InterPro" id="IPR000868">
    <property type="entry name" value="Isochorismatase-like_dom"/>
</dbReference>
<evidence type="ECO:0000313" key="4">
    <source>
        <dbReference type="Proteomes" id="UP000626026"/>
    </source>
</evidence>
<evidence type="ECO:0000256" key="1">
    <source>
        <dbReference type="ARBA" id="ARBA00022801"/>
    </source>
</evidence>
<proteinExistence type="predicted"/>
<evidence type="ECO:0000313" key="3">
    <source>
        <dbReference type="EMBL" id="MBC9207963.1"/>
    </source>
</evidence>
<dbReference type="PANTHER" id="PTHR43540">
    <property type="entry name" value="PEROXYUREIDOACRYLATE/UREIDOACRYLATE AMIDOHYDROLASE-RELATED"/>
    <property type="match status" value="1"/>
</dbReference>
<dbReference type="GO" id="GO:0016787">
    <property type="term" value="F:hydrolase activity"/>
    <property type="evidence" value="ECO:0007669"/>
    <property type="project" value="UniProtKB-KW"/>
</dbReference>
<dbReference type="PANTHER" id="PTHR43540:SF6">
    <property type="entry name" value="ISOCHORISMATASE-LIKE DOMAIN-CONTAINING PROTEIN"/>
    <property type="match status" value="1"/>
</dbReference>
<dbReference type="Pfam" id="PF00857">
    <property type="entry name" value="Isochorismatase"/>
    <property type="match status" value="1"/>
</dbReference>
<keyword evidence="1 3" id="KW-0378">Hydrolase</keyword>
<gene>
    <name evidence="3" type="ORF">IBL26_14050</name>
</gene>
<dbReference type="Gene3D" id="3.40.50.850">
    <property type="entry name" value="Isochorismatase-like"/>
    <property type="match status" value="1"/>
</dbReference>
<comment type="caution">
    <text evidence="3">The sequence shown here is derived from an EMBL/GenBank/DDBJ whole genome shotgun (WGS) entry which is preliminary data.</text>
</comment>
<dbReference type="InterPro" id="IPR050272">
    <property type="entry name" value="Isochorismatase-like_hydrls"/>
</dbReference>